<evidence type="ECO:0000313" key="1">
    <source>
        <dbReference type="EMBL" id="SPO06258.1"/>
    </source>
</evidence>
<dbReference type="GO" id="GO:0019171">
    <property type="term" value="F:(3R)-hydroxyacyl-[acyl-carrier-protein] dehydratase activity"/>
    <property type="evidence" value="ECO:0007669"/>
    <property type="project" value="TreeGrafter"/>
</dbReference>
<dbReference type="AlphaFoldDB" id="A0AAE8N6K3"/>
<dbReference type="PANTHER" id="PTHR28152:SF2">
    <property type="entry name" value="N-TERMINAL OF MAOC-LIKE DEHYDRATASE DOMAIN-CONTAINING PROTEIN"/>
    <property type="match status" value="1"/>
</dbReference>
<dbReference type="FunFam" id="3.10.129.10:FF:000103">
    <property type="entry name" value="WGS project CABT00000000 data, contig 2.1"/>
    <property type="match status" value="1"/>
</dbReference>
<dbReference type="InterPro" id="IPR029069">
    <property type="entry name" value="HotDog_dom_sf"/>
</dbReference>
<organism evidence="1 2">
    <name type="scientific">Cephalotrichum gorgonifer</name>
    <dbReference type="NCBI Taxonomy" id="2041049"/>
    <lineage>
        <taxon>Eukaryota</taxon>
        <taxon>Fungi</taxon>
        <taxon>Dikarya</taxon>
        <taxon>Ascomycota</taxon>
        <taxon>Pezizomycotina</taxon>
        <taxon>Sordariomycetes</taxon>
        <taxon>Hypocreomycetidae</taxon>
        <taxon>Microascales</taxon>
        <taxon>Microascaceae</taxon>
        <taxon>Cephalotrichum</taxon>
    </lineage>
</organism>
<evidence type="ECO:0008006" key="3">
    <source>
        <dbReference type="Google" id="ProtNLM"/>
    </source>
</evidence>
<gene>
    <name evidence="1" type="ORF">DNG_08947</name>
</gene>
<dbReference type="EMBL" id="ONZQ02000015">
    <property type="protein sequence ID" value="SPO06258.1"/>
    <property type="molecule type" value="Genomic_DNA"/>
</dbReference>
<accession>A0AAE8N6K3</accession>
<dbReference type="InterPro" id="IPR052741">
    <property type="entry name" value="Mitochondrial_HTD2"/>
</dbReference>
<comment type="caution">
    <text evidence="1">The sequence shown here is derived from an EMBL/GenBank/DDBJ whole genome shotgun (WGS) entry which is preliminary data.</text>
</comment>
<reference evidence="1" key="1">
    <citation type="submission" date="2018-03" db="EMBL/GenBank/DDBJ databases">
        <authorList>
            <person name="Guldener U."/>
        </authorList>
    </citation>
    <scope>NUCLEOTIDE SEQUENCE</scope>
</reference>
<protein>
    <recommendedName>
        <fullName evidence="3">Mesaconyl-C4 CoA hydratase</fullName>
    </recommendedName>
</protein>
<proteinExistence type="predicted"/>
<sequence length="313" mass="34821">MISRRLFSTANCSLGHEVASEFLSRAQQRGPLVQKQLLDGNQLQRLGQTLGRRELLRGVPVAGDASANGTALPPGYHLVYFTPSAFESELGRDGSDKTFNPSSPFTRRMWAGGEMIWSRDNLLRVGEVVIETTSVVKAEPKRTRDGTDMIVVGVKKRFENEAGTALVDKRDWVFRPALTEPPVLTPRGEPKPFPTGAHTRDFEQTPVSLFRFSALTFNGHKIHYSKEWCRKAEGHRDIVVHGALNLINSLDLWRDSRGSGGDEFPTSIRYRATSPVYSGEPYRAVLEDSGAEDAEVKFWTEDGRMALQATISS</sequence>
<dbReference type="GO" id="GO:0005739">
    <property type="term" value="C:mitochondrion"/>
    <property type="evidence" value="ECO:0007669"/>
    <property type="project" value="TreeGrafter"/>
</dbReference>
<name>A0AAE8N6K3_9PEZI</name>
<dbReference type="SUPFAM" id="SSF54637">
    <property type="entry name" value="Thioesterase/thiol ester dehydrase-isomerase"/>
    <property type="match status" value="1"/>
</dbReference>
<keyword evidence="2" id="KW-1185">Reference proteome</keyword>
<dbReference type="Proteomes" id="UP001187682">
    <property type="component" value="Unassembled WGS sequence"/>
</dbReference>
<dbReference type="PANTHER" id="PTHR28152">
    <property type="entry name" value="HYDROXYACYL-THIOESTER DEHYDRATASE TYPE 2, MITOCHONDRIAL"/>
    <property type="match status" value="1"/>
</dbReference>
<evidence type="ECO:0000313" key="2">
    <source>
        <dbReference type="Proteomes" id="UP001187682"/>
    </source>
</evidence>
<dbReference type="Gene3D" id="3.10.129.10">
    <property type="entry name" value="Hotdog Thioesterase"/>
    <property type="match status" value="1"/>
</dbReference>